<keyword evidence="6" id="KW-0679">Respiratory chain</keyword>
<evidence type="ECO:0000313" key="16">
    <source>
        <dbReference type="Ensembl" id="ENSCRFP00000004896.1"/>
    </source>
</evidence>
<evidence type="ECO:0000256" key="1">
    <source>
        <dbReference type="ARBA" id="ARBA00003195"/>
    </source>
</evidence>
<dbReference type="Pfam" id="PF08122">
    <property type="entry name" value="NDUF_B12"/>
    <property type="match status" value="1"/>
</dbReference>
<evidence type="ECO:0000256" key="13">
    <source>
        <dbReference type="ARBA" id="ARBA00030217"/>
    </source>
</evidence>
<evidence type="ECO:0000256" key="11">
    <source>
        <dbReference type="ARBA" id="ARBA00023128"/>
    </source>
</evidence>
<dbReference type="GO" id="GO:0005743">
    <property type="term" value="C:mitochondrial inner membrane"/>
    <property type="evidence" value="ECO:0007669"/>
    <property type="project" value="UniProtKB-SubCell"/>
</dbReference>
<feature type="compositionally biased region" description="Low complexity" evidence="15">
    <location>
        <begin position="104"/>
        <end position="113"/>
    </location>
</feature>
<evidence type="ECO:0000256" key="7">
    <source>
        <dbReference type="ARBA" id="ARBA00022692"/>
    </source>
</evidence>
<comment type="similarity">
    <text evidence="3">Belongs to the complex I NDUFB3 subunit family.</text>
</comment>
<evidence type="ECO:0000256" key="9">
    <source>
        <dbReference type="ARBA" id="ARBA00022982"/>
    </source>
</evidence>
<feature type="compositionally biased region" description="Low complexity" evidence="15">
    <location>
        <begin position="60"/>
        <end position="70"/>
    </location>
</feature>
<proteinExistence type="inferred from homology"/>
<evidence type="ECO:0000256" key="2">
    <source>
        <dbReference type="ARBA" id="ARBA00004298"/>
    </source>
</evidence>
<dbReference type="GO" id="GO:0022900">
    <property type="term" value="P:electron transport chain"/>
    <property type="evidence" value="ECO:0007669"/>
    <property type="project" value="InterPro"/>
</dbReference>
<feature type="compositionally biased region" description="Gly residues" evidence="15">
    <location>
        <begin position="114"/>
        <end position="127"/>
    </location>
</feature>
<protein>
    <recommendedName>
        <fullName evidence="4">NADH dehydrogenase [ubiquinone] 1 beta subcomplex subunit 3</fullName>
    </recommendedName>
    <alternativeName>
        <fullName evidence="13">Complex I-B12</fullName>
    </alternativeName>
    <alternativeName>
        <fullName evidence="14">NADH-ubiquinone oxidoreductase B12 subunit</fullName>
    </alternativeName>
</protein>
<evidence type="ECO:0000256" key="6">
    <source>
        <dbReference type="ARBA" id="ARBA00022660"/>
    </source>
</evidence>
<keyword evidence="12" id="KW-0472">Membrane</keyword>
<dbReference type="Ensembl" id="ENSCRFT00000005089.1">
    <property type="protein sequence ID" value="ENSCRFP00000004896.1"/>
    <property type="gene ID" value="ENSCRFG00000003966.1"/>
</dbReference>
<sequence length="282" mass="30785">ERFAPPHAQTLRRFRPCPHRRQRQTATGSPRRVGDPRSRRRPQPAAPSPRSPPPPPPPAAASLAPQQRARPLGHAPRKKPRVDWPLSAPLLLPLGPSRRRRSRCGPCPLSRGGSAAGGSGPGRGWGSGSTASVSAPGQREEPERKLPGTRVAGPRFLQRPVLAWVPVPGGGRVLSGVAERAGMGHGSEHGHGHGHDKVELPDYRQWKVEGTPLEEVQRRLAKRGLRDPWARNEAWRYQGGFARPITITEIFTRGFKWGAAAFLIALGIEYTLFPPKKNGGHH</sequence>
<keyword evidence="10" id="KW-1133">Transmembrane helix</keyword>
<keyword evidence="17" id="KW-1185">Reference proteome</keyword>
<dbReference type="PANTHER" id="PTHR15082">
    <property type="entry name" value="NADH-UBIQUINONE OXIDOREDUCTASE B12 SUBUNIT"/>
    <property type="match status" value="1"/>
</dbReference>
<evidence type="ECO:0000256" key="8">
    <source>
        <dbReference type="ARBA" id="ARBA00022792"/>
    </source>
</evidence>
<reference evidence="16" key="2">
    <citation type="submission" date="2025-09" db="UniProtKB">
        <authorList>
            <consortium name="Ensembl"/>
        </authorList>
    </citation>
    <scope>IDENTIFICATION</scope>
</reference>
<dbReference type="AlphaFoldDB" id="A0A8C3P3Z3"/>
<evidence type="ECO:0000256" key="14">
    <source>
        <dbReference type="ARBA" id="ARBA00032688"/>
    </source>
</evidence>
<evidence type="ECO:0000256" key="5">
    <source>
        <dbReference type="ARBA" id="ARBA00022448"/>
    </source>
</evidence>
<evidence type="ECO:0000256" key="12">
    <source>
        <dbReference type="ARBA" id="ARBA00023136"/>
    </source>
</evidence>
<comment type="subcellular location">
    <subcellularLocation>
        <location evidence="2">Mitochondrion inner membrane</location>
        <topology evidence="2">Single-pass membrane protein</topology>
        <orientation evidence="2">Matrix side</orientation>
    </subcellularLocation>
</comment>
<keyword evidence="8" id="KW-0999">Mitochondrion inner membrane</keyword>
<feature type="compositionally biased region" description="Pro residues" evidence="15">
    <location>
        <begin position="44"/>
        <end position="59"/>
    </location>
</feature>
<dbReference type="GO" id="GO:0032981">
    <property type="term" value="P:mitochondrial respiratory chain complex I assembly"/>
    <property type="evidence" value="ECO:0007669"/>
    <property type="project" value="TreeGrafter"/>
</dbReference>
<keyword evidence="11" id="KW-0496">Mitochondrion</keyword>
<keyword evidence="5" id="KW-0813">Transport</keyword>
<dbReference type="Proteomes" id="UP000694396">
    <property type="component" value="Unplaced"/>
</dbReference>
<name>A0A8C3P3Z3_9PASS</name>
<keyword evidence="9" id="KW-0249">Electron transport</keyword>
<feature type="compositionally biased region" description="Low complexity" evidence="15">
    <location>
        <begin position="85"/>
        <end position="96"/>
    </location>
</feature>
<comment type="function">
    <text evidence="1">Accessory subunit of the mitochondrial membrane respiratory chain NADH dehydrogenase (Complex I), that is believed not to be involved in catalysis. Complex I functions in the transfer of electrons from NADH to the respiratory chain. The immediate electron acceptor for the enzyme is believed to be ubiquinone.</text>
</comment>
<feature type="compositionally biased region" description="Basic residues" evidence="15">
    <location>
        <begin position="10"/>
        <end position="23"/>
    </location>
</feature>
<dbReference type="InterPro" id="IPR012576">
    <property type="entry name" value="NDUFB3"/>
</dbReference>
<feature type="region of interest" description="Disordered" evidence="15">
    <location>
        <begin position="1"/>
        <end position="150"/>
    </location>
</feature>
<evidence type="ECO:0000313" key="17">
    <source>
        <dbReference type="Proteomes" id="UP000694396"/>
    </source>
</evidence>
<evidence type="ECO:0000256" key="15">
    <source>
        <dbReference type="SAM" id="MobiDB-lite"/>
    </source>
</evidence>
<reference evidence="16" key="1">
    <citation type="submission" date="2025-08" db="UniProtKB">
        <authorList>
            <consortium name="Ensembl"/>
        </authorList>
    </citation>
    <scope>IDENTIFICATION</scope>
</reference>
<evidence type="ECO:0000256" key="3">
    <source>
        <dbReference type="ARBA" id="ARBA00005667"/>
    </source>
</evidence>
<accession>A0A8C3P3Z3</accession>
<evidence type="ECO:0000256" key="10">
    <source>
        <dbReference type="ARBA" id="ARBA00022989"/>
    </source>
</evidence>
<dbReference type="PANTHER" id="PTHR15082:SF2">
    <property type="entry name" value="NADH DEHYDROGENASE [UBIQUINONE] 1 BETA SUBCOMPLEX SUBUNIT 3"/>
    <property type="match status" value="1"/>
</dbReference>
<organism evidence="16 17">
    <name type="scientific">Cyanoderma ruficeps</name>
    <name type="common">rufous-capped babbler</name>
    <dbReference type="NCBI Taxonomy" id="181631"/>
    <lineage>
        <taxon>Eukaryota</taxon>
        <taxon>Metazoa</taxon>
        <taxon>Chordata</taxon>
        <taxon>Craniata</taxon>
        <taxon>Vertebrata</taxon>
        <taxon>Euteleostomi</taxon>
        <taxon>Archelosauria</taxon>
        <taxon>Archosauria</taxon>
        <taxon>Dinosauria</taxon>
        <taxon>Saurischia</taxon>
        <taxon>Theropoda</taxon>
        <taxon>Coelurosauria</taxon>
        <taxon>Aves</taxon>
        <taxon>Neognathae</taxon>
        <taxon>Neoaves</taxon>
        <taxon>Telluraves</taxon>
        <taxon>Australaves</taxon>
        <taxon>Passeriformes</taxon>
        <taxon>Sylvioidea</taxon>
        <taxon>Timaliidae</taxon>
        <taxon>Cyanoderma</taxon>
    </lineage>
</organism>
<keyword evidence="7" id="KW-0812">Transmembrane</keyword>
<evidence type="ECO:0000256" key="4">
    <source>
        <dbReference type="ARBA" id="ARBA00018680"/>
    </source>
</evidence>